<organism evidence="1 2">
    <name type="scientific">Pseudorhizobium endolithicum</name>
    <dbReference type="NCBI Taxonomy" id="1191678"/>
    <lineage>
        <taxon>Bacteria</taxon>
        <taxon>Pseudomonadati</taxon>
        <taxon>Pseudomonadota</taxon>
        <taxon>Alphaproteobacteria</taxon>
        <taxon>Hyphomicrobiales</taxon>
        <taxon>Rhizobiaceae</taxon>
        <taxon>Rhizobium/Agrobacterium group</taxon>
        <taxon>Pseudorhizobium</taxon>
    </lineage>
</organism>
<reference evidence="1 2" key="1">
    <citation type="submission" date="2020-11" db="EMBL/GenBank/DDBJ databases">
        <authorList>
            <person name="Lassalle F."/>
        </authorList>
    </citation>
    <scope>NUCLEOTIDE SEQUENCE [LARGE SCALE GENOMIC DNA]</scope>
    <source>
        <strain evidence="1 2">JC140</strain>
    </source>
</reference>
<gene>
    <name evidence="1" type="ORF">REJC140_02025</name>
</gene>
<name>A0ABM8PXC8_9HYPH</name>
<comment type="caution">
    <text evidence="1">The sequence shown here is derived from an EMBL/GenBank/DDBJ whole genome shotgun (WGS) entry which is preliminary data.</text>
</comment>
<proteinExistence type="predicted"/>
<keyword evidence="2" id="KW-1185">Reference proteome</keyword>
<accession>A0ABM8PXC8</accession>
<protein>
    <submittedName>
        <fullName evidence="1">Uncharacterized protein</fullName>
    </submittedName>
</protein>
<dbReference type="EMBL" id="CABFWF030000018">
    <property type="protein sequence ID" value="CAD7053634.1"/>
    <property type="molecule type" value="Genomic_DNA"/>
</dbReference>
<evidence type="ECO:0000313" key="1">
    <source>
        <dbReference type="EMBL" id="CAD7053634.1"/>
    </source>
</evidence>
<evidence type="ECO:0000313" key="2">
    <source>
        <dbReference type="Proteomes" id="UP000606921"/>
    </source>
</evidence>
<dbReference type="RefSeq" id="WP_185928064.1">
    <property type="nucleotide sequence ID" value="NZ_CABFWF030000018.1"/>
</dbReference>
<dbReference type="Proteomes" id="UP000606921">
    <property type="component" value="Unassembled WGS sequence"/>
</dbReference>
<sequence length="58" mass="6345">MTDSFELYQVRPNEAPLALDRMFAPASPVHPSFSAEEAKTAIVSFFTTHHRPSVAAVA</sequence>